<keyword evidence="5" id="KW-1185">Reference proteome</keyword>
<dbReference type="InterPro" id="IPR008964">
    <property type="entry name" value="Invasin/intimin_cell_adhesion"/>
</dbReference>
<gene>
    <name evidence="4" type="ORF">ACFFRI_01865</name>
</gene>
<proteinExistence type="predicted"/>
<dbReference type="SUPFAM" id="SSF49373">
    <property type="entry name" value="Invasin/intimin cell-adhesion fragments"/>
    <property type="match status" value="1"/>
</dbReference>
<dbReference type="Pfam" id="PF13540">
    <property type="entry name" value="RCC1_2"/>
    <property type="match status" value="1"/>
</dbReference>
<evidence type="ECO:0000256" key="1">
    <source>
        <dbReference type="ARBA" id="ARBA00022737"/>
    </source>
</evidence>
<feature type="domain" description="RCC1-like" evidence="3">
    <location>
        <begin position="162"/>
        <end position="368"/>
    </location>
</feature>
<evidence type="ECO:0000256" key="2">
    <source>
        <dbReference type="SAM" id="MobiDB-lite"/>
    </source>
</evidence>
<dbReference type="Pfam" id="PF00415">
    <property type="entry name" value="RCC1"/>
    <property type="match status" value="1"/>
</dbReference>
<dbReference type="InterPro" id="IPR058923">
    <property type="entry name" value="RCC1-like_dom"/>
</dbReference>
<dbReference type="PROSITE" id="PS51318">
    <property type="entry name" value="TAT"/>
    <property type="match status" value="1"/>
</dbReference>
<dbReference type="Proteomes" id="UP001589750">
    <property type="component" value="Unassembled WGS sequence"/>
</dbReference>
<dbReference type="InterPro" id="IPR051625">
    <property type="entry name" value="Signaling_Regulatory_Domain"/>
</dbReference>
<dbReference type="PROSITE" id="PS50012">
    <property type="entry name" value="RCC1_3"/>
    <property type="match status" value="6"/>
</dbReference>
<dbReference type="SUPFAM" id="SSF50985">
    <property type="entry name" value="RCC1/BLIP-II"/>
    <property type="match status" value="1"/>
</dbReference>
<accession>A0ABV5K4V2</accession>
<dbReference type="RefSeq" id="WP_140010995.1">
    <property type="nucleotide sequence ID" value="NZ_JBHMDG010000002.1"/>
</dbReference>
<dbReference type="PRINTS" id="PR00633">
    <property type="entry name" value="RCCNDNSATION"/>
</dbReference>
<protein>
    <submittedName>
        <fullName evidence="4">RCC1 domain-containing protein</fullName>
    </submittedName>
</protein>
<feature type="region of interest" description="Disordered" evidence="2">
    <location>
        <begin position="1"/>
        <end position="21"/>
    </location>
</feature>
<evidence type="ECO:0000313" key="4">
    <source>
        <dbReference type="EMBL" id="MFB9311776.1"/>
    </source>
</evidence>
<name>A0ABV5K4V2_9ACTN</name>
<dbReference type="InterPro" id="IPR009091">
    <property type="entry name" value="RCC1/BLIP-II"/>
</dbReference>
<dbReference type="PANTHER" id="PTHR22872">
    <property type="entry name" value="BTK-BINDING PROTEIN-RELATED"/>
    <property type="match status" value="1"/>
</dbReference>
<organism evidence="4 5">
    <name type="scientific">Nocardioides plantarum</name>
    <dbReference type="NCBI Taxonomy" id="29299"/>
    <lineage>
        <taxon>Bacteria</taxon>
        <taxon>Bacillati</taxon>
        <taxon>Actinomycetota</taxon>
        <taxon>Actinomycetes</taxon>
        <taxon>Propionibacteriales</taxon>
        <taxon>Nocardioidaceae</taxon>
        <taxon>Nocardioides</taxon>
    </lineage>
</organism>
<evidence type="ECO:0000313" key="5">
    <source>
        <dbReference type="Proteomes" id="UP001589750"/>
    </source>
</evidence>
<dbReference type="EMBL" id="JBHMDG010000002">
    <property type="protein sequence ID" value="MFB9311776.1"/>
    <property type="molecule type" value="Genomic_DNA"/>
</dbReference>
<keyword evidence="1" id="KW-0677">Repeat</keyword>
<dbReference type="Pfam" id="PF25390">
    <property type="entry name" value="WD40_RLD"/>
    <property type="match status" value="1"/>
</dbReference>
<dbReference type="InterPro" id="IPR006311">
    <property type="entry name" value="TAT_signal"/>
</dbReference>
<feature type="compositionally biased region" description="Low complexity" evidence="2">
    <location>
        <begin position="1"/>
        <end position="12"/>
    </location>
</feature>
<evidence type="ECO:0000259" key="3">
    <source>
        <dbReference type="Pfam" id="PF25390"/>
    </source>
</evidence>
<sequence length="541" mass="52865">MTGTTITDDVTTSGQNPARPSRRTVLGAAAWAAPAITVVAASPAVAASAPSGATLMERTNPSGPAFAEDTAASRVVSVSLYDDEFNAIVGATVIFTLSSSSWLRFTGGATSAAVTTDANGTATTSLTVAPGAAPTPGDTVTLLASHQALSESWTITYRPFTAISTGPTANHVLAISSGAVYAWGAGGGGQLGVDNQGDYATPVAVITTGTPMAGKTITAVATGDYHSLALASDGNLYAWGSGSYGKLGTGNTSNALKPVRVNTSRRFTAISAGPVHNLAVATDGTVHAWGSGGSGQLGNGGTASSSVPVAVTTTGTPMAGKTITAVANGAGHSLALDSEGSVYSWGSGAAGALGNGASTDSTVPVLVTTAGTPMADKVVTAIATGFDHSLALTSDGTVYAWGNAGNGRLGDGTGTGSSSVPVLVDRSAMGTRTIVAISAGSSHNVAAASDGSVYAWGFNGNGQLGNGTTTRALVPVVVTSTGAGNPLAGAGATAVTAGYSSSWALTSTRLTASWGQAALGRLGNGTITPNALVPVKVLTPR</sequence>
<comment type="caution">
    <text evidence="4">The sequence shown here is derived from an EMBL/GenBank/DDBJ whole genome shotgun (WGS) entry which is preliminary data.</text>
</comment>
<dbReference type="PROSITE" id="PS00626">
    <property type="entry name" value="RCC1_2"/>
    <property type="match status" value="2"/>
</dbReference>
<dbReference type="Gene3D" id="2.130.10.30">
    <property type="entry name" value="Regulator of chromosome condensation 1/beta-lactamase-inhibitor protein II"/>
    <property type="match status" value="2"/>
</dbReference>
<dbReference type="InterPro" id="IPR000408">
    <property type="entry name" value="Reg_chr_condens"/>
</dbReference>
<reference evidence="4 5" key="1">
    <citation type="submission" date="2024-09" db="EMBL/GenBank/DDBJ databases">
        <authorList>
            <person name="Sun Q."/>
            <person name="Mori K."/>
        </authorList>
    </citation>
    <scope>NUCLEOTIDE SEQUENCE [LARGE SCALE GENOMIC DNA]</scope>
    <source>
        <strain evidence="4 5">JCM 9626</strain>
    </source>
</reference>